<dbReference type="Proteomes" id="UP000813068">
    <property type="component" value="Unassembled WGS sequence"/>
</dbReference>
<accession>A0ABS6MZN6</accession>
<proteinExistence type="predicted"/>
<organism evidence="1 2">
    <name type="scientific">Geopseudomonas aromaticivorans</name>
    <dbReference type="NCBI Taxonomy" id="2849492"/>
    <lineage>
        <taxon>Bacteria</taxon>
        <taxon>Pseudomonadati</taxon>
        <taxon>Pseudomonadota</taxon>
        <taxon>Gammaproteobacteria</taxon>
        <taxon>Pseudomonadales</taxon>
        <taxon>Pseudomonadaceae</taxon>
        <taxon>Geopseudomonas</taxon>
    </lineage>
</organism>
<evidence type="ECO:0000313" key="2">
    <source>
        <dbReference type="Proteomes" id="UP000813068"/>
    </source>
</evidence>
<dbReference type="PANTHER" id="PTHR31635">
    <property type="entry name" value="REVERSE TRANSCRIPTASE DOMAIN-CONTAINING PROTEIN-RELATED"/>
    <property type="match status" value="1"/>
</dbReference>
<keyword evidence="2" id="KW-1185">Reference proteome</keyword>
<gene>
    <name evidence="1" type="ORF">KRX52_15925</name>
</gene>
<dbReference type="RefSeq" id="WP_217682714.1">
    <property type="nucleotide sequence ID" value="NZ_JAHRGL010000056.1"/>
</dbReference>
<feature type="non-terminal residue" evidence="1">
    <location>
        <position position="1"/>
    </location>
</feature>
<sequence>IKKEIKEDTRKQKDLPCSWISRINIIKMAILPKAIYRFNTIPIKIPTQVFTDLERTILYFIWKNRRPRLTKTTMYKKGPSRGITIPDLKLYIEL</sequence>
<dbReference type="PANTHER" id="PTHR31635:SF196">
    <property type="entry name" value="REVERSE TRANSCRIPTASE DOMAIN-CONTAINING PROTEIN-RELATED"/>
    <property type="match status" value="1"/>
</dbReference>
<protein>
    <submittedName>
        <fullName evidence="1">Uncharacterized protein</fullName>
    </submittedName>
</protein>
<evidence type="ECO:0000313" key="1">
    <source>
        <dbReference type="EMBL" id="MBV2134268.1"/>
    </source>
</evidence>
<comment type="caution">
    <text evidence="1">The sequence shown here is derived from an EMBL/GenBank/DDBJ whole genome shotgun (WGS) entry which is preliminary data.</text>
</comment>
<name>A0ABS6MZN6_9GAMM</name>
<dbReference type="EMBL" id="JAHRGL010000056">
    <property type="protein sequence ID" value="MBV2134268.1"/>
    <property type="molecule type" value="Genomic_DNA"/>
</dbReference>
<reference evidence="1 2" key="1">
    <citation type="submission" date="2021-06" db="EMBL/GenBank/DDBJ databases">
        <title>Differences between aerobic and microaerobic xylene degrading microbial communities.</title>
        <authorList>
            <person name="Banerjee S."/>
            <person name="Tancsics A."/>
        </authorList>
    </citation>
    <scope>NUCLEOTIDE SEQUENCE [LARGE SCALE GENOMIC DNA]</scope>
    <source>
        <strain evidence="1 2">MAP12</strain>
    </source>
</reference>